<dbReference type="AlphaFoldDB" id="A0A1E4RF11"/>
<dbReference type="SUPFAM" id="SSF50978">
    <property type="entry name" value="WD40 repeat-like"/>
    <property type="match status" value="1"/>
</dbReference>
<dbReference type="InterPro" id="IPR003903">
    <property type="entry name" value="UIM_dom"/>
</dbReference>
<dbReference type="PROSITE" id="PS50181">
    <property type="entry name" value="FBOX"/>
    <property type="match status" value="1"/>
</dbReference>
<dbReference type="EMBL" id="KV454543">
    <property type="protein sequence ID" value="ODV65852.1"/>
    <property type="molecule type" value="Genomic_DNA"/>
</dbReference>
<dbReference type="InterPro" id="IPR052301">
    <property type="entry name" value="SCF_F-box/WD-repeat"/>
</dbReference>
<evidence type="ECO:0000313" key="3">
    <source>
        <dbReference type="EMBL" id="ODV65852.1"/>
    </source>
</evidence>
<sequence length="698" mass="79706">MPDHPNKTFSNHVSVEPSITTDFLGNTITDTINRYEGPSAISNESVEEDIVRASVNDLPLEVLVQIFANLDPSQLSSLRLVCKHWNRAVLDRTTWSKSFTTKFGTGSQFASVSGSRQWIIEYFNRMKVLKKWNKGTGIHRTYQLITNSGVYDHIGNLLTNFDQNRLMAMSLGSGGIIITNLNDGKNQIFIPGNELIFRLKKVVMNWNYLLMVNDDNEIFLKNLNTSTSSGSTRISTLQLLDPEDEREGINPRLDEITSVEIKKINDKHKEAVDIITSSRSGILKFWTIGGKLIKRLALPEGIHQIKSDFKKSIIVVGLTKVFILNFYTLEMIEIDIRIPANYVERCKLDLDYGGSNIIMWCENLIEVINYQNPKEPKSKSLKISNEDGYIVDGKLQTCLDYRLNNYDDTVVGGDALYYGIILSSNKVIIWNIRDSNSRIQVQTVVEPIFSKYHPQVTVPEGETDCYVKEIAFNSSVLLISGYNGFTNLYNVHTGEYLREVSVKFPKKFNHFNNIAASTGSIRLSEDEKLTCGVIVCLDIVQYFEFGEQEKSSSNVKRRVNVGPQWLNKQLVYQSIKDQMDDFDRDEHGKRKEALLVDKYNGIKYDNEDDELSVALAMSESFKPNKPTQLDEEEQLRLVLEMSKQEEERKKQLQRDQWNLDDLIDAEGSSSSKHTPPPDNPDDEEEQLRRIIELSLIDQ</sequence>
<gene>
    <name evidence="3" type="ORF">HYPBUDRAFT_153479</name>
</gene>
<feature type="domain" description="F-box" evidence="2">
    <location>
        <begin position="52"/>
        <end position="98"/>
    </location>
</feature>
<dbReference type="SUPFAM" id="SSF81383">
    <property type="entry name" value="F-box domain"/>
    <property type="match status" value="1"/>
</dbReference>
<dbReference type="InterPro" id="IPR001810">
    <property type="entry name" value="F-box_dom"/>
</dbReference>
<accession>A0A1E4RF11</accession>
<dbReference type="PANTHER" id="PTHR14381">
    <property type="entry name" value="DACTYLIN"/>
    <property type="match status" value="1"/>
</dbReference>
<dbReference type="RefSeq" id="XP_020074919.1">
    <property type="nucleotide sequence ID" value="XM_020221568.1"/>
</dbReference>
<dbReference type="OrthoDB" id="2095648at2759"/>
<proteinExistence type="predicted"/>
<dbReference type="SMART" id="SM00726">
    <property type="entry name" value="UIM"/>
    <property type="match status" value="3"/>
</dbReference>
<name>A0A1E4RF11_9ASCO</name>
<organism evidence="3 4">
    <name type="scientific">Hyphopichia burtonii NRRL Y-1933</name>
    <dbReference type="NCBI Taxonomy" id="984485"/>
    <lineage>
        <taxon>Eukaryota</taxon>
        <taxon>Fungi</taxon>
        <taxon>Dikarya</taxon>
        <taxon>Ascomycota</taxon>
        <taxon>Saccharomycotina</taxon>
        <taxon>Pichiomycetes</taxon>
        <taxon>Debaryomycetaceae</taxon>
        <taxon>Hyphopichia</taxon>
    </lineage>
</organism>
<dbReference type="InterPro" id="IPR036047">
    <property type="entry name" value="F-box-like_dom_sf"/>
</dbReference>
<dbReference type="GO" id="GO:0031146">
    <property type="term" value="P:SCF-dependent proteasomal ubiquitin-dependent protein catabolic process"/>
    <property type="evidence" value="ECO:0007669"/>
    <property type="project" value="TreeGrafter"/>
</dbReference>
<reference evidence="4" key="1">
    <citation type="submission" date="2016-05" db="EMBL/GenBank/DDBJ databases">
        <title>Comparative genomics of biotechnologically important yeasts.</title>
        <authorList>
            <consortium name="DOE Joint Genome Institute"/>
            <person name="Riley R."/>
            <person name="Haridas S."/>
            <person name="Wolfe K.H."/>
            <person name="Lopes M.R."/>
            <person name="Hittinger C.T."/>
            <person name="Goker M."/>
            <person name="Salamov A."/>
            <person name="Wisecaver J."/>
            <person name="Long T.M."/>
            <person name="Aerts A.L."/>
            <person name="Barry K."/>
            <person name="Choi C."/>
            <person name="Clum A."/>
            <person name="Coughlan A.Y."/>
            <person name="Deshpande S."/>
            <person name="Douglass A.P."/>
            <person name="Hanson S.J."/>
            <person name="Klenk H.-P."/>
            <person name="Labutti K."/>
            <person name="Lapidus A."/>
            <person name="Lindquist E."/>
            <person name="Lipzen A."/>
            <person name="Meier-Kolthoff J.P."/>
            <person name="Ohm R.A."/>
            <person name="Otillar R.P."/>
            <person name="Pangilinan J."/>
            <person name="Peng Y."/>
            <person name="Rokas A."/>
            <person name="Rosa C.A."/>
            <person name="Scheuner C."/>
            <person name="Sibirny A.A."/>
            <person name="Slot J.C."/>
            <person name="Stielow J.B."/>
            <person name="Sun H."/>
            <person name="Kurtzman C.P."/>
            <person name="Blackwell M."/>
            <person name="Grigoriev I.V."/>
            <person name="Jeffries T.W."/>
        </authorList>
    </citation>
    <scope>NUCLEOTIDE SEQUENCE [LARGE SCALE GENOMIC DNA]</scope>
    <source>
        <strain evidence="4">NRRL Y-1933</strain>
    </source>
</reference>
<dbReference type="Proteomes" id="UP000095085">
    <property type="component" value="Unassembled WGS sequence"/>
</dbReference>
<dbReference type="Pfam" id="PF12937">
    <property type="entry name" value="F-box-like"/>
    <property type="match status" value="1"/>
</dbReference>
<protein>
    <recommendedName>
        <fullName evidence="2">F-box domain-containing protein</fullName>
    </recommendedName>
</protein>
<dbReference type="CDD" id="cd09917">
    <property type="entry name" value="F-box_SF"/>
    <property type="match status" value="1"/>
</dbReference>
<dbReference type="PANTHER" id="PTHR14381:SF1">
    <property type="entry name" value="F-BOX_WD REPEAT-CONTAINING PROTEIN 4"/>
    <property type="match status" value="1"/>
</dbReference>
<feature type="region of interest" description="Disordered" evidence="1">
    <location>
        <begin position="647"/>
        <end position="686"/>
    </location>
</feature>
<dbReference type="InterPro" id="IPR036322">
    <property type="entry name" value="WD40_repeat_dom_sf"/>
</dbReference>
<evidence type="ECO:0000259" key="2">
    <source>
        <dbReference type="PROSITE" id="PS50181"/>
    </source>
</evidence>
<dbReference type="STRING" id="984485.A0A1E4RF11"/>
<evidence type="ECO:0000256" key="1">
    <source>
        <dbReference type="SAM" id="MobiDB-lite"/>
    </source>
</evidence>
<keyword evidence="4" id="KW-1185">Reference proteome</keyword>
<dbReference type="SMART" id="SM00256">
    <property type="entry name" value="FBOX"/>
    <property type="match status" value="1"/>
</dbReference>
<dbReference type="PROSITE" id="PS50330">
    <property type="entry name" value="UIM"/>
    <property type="match status" value="1"/>
</dbReference>
<evidence type="ECO:0000313" key="4">
    <source>
        <dbReference type="Proteomes" id="UP000095085"/>
    </source>
</evidence>
<dbReference type="GO" id="GO:0019005">
    <property type="term" value="C:SCF ubiquitin ligase complex"/>
    <property type="evidence" value="ECO:0007669"/>
    <property type="project" value="TreeGrafter"/>
</dbReference>
<dbReference type="GeneID" id="30996117"/>
<dbReference type="Gene3D" id="1.20.1280.50">
    <property type="match status" value="1"/>
</dbReference>